<organism evidence="6 7">
    <name type="scientific">Denitrificimonas halotolerans</name>
    <dbReference type="NCBI Taxonomy" id="3098930"/>
    <lineage>
        <taxon>Bacteria</taxon>
        <taxon>Pseudomonadati</taxon>
        <taxon>Pseudomonadota</taxon>
        <taxon>Gammaproteobacteria</taxon>
        <taxon>Pseudomonadales</taxon>
        <taxon>Pseudomonadaceae</taxon>
        <taxon>Denitrificimonas</taxon>
    </lineage>
</organism>
<name>A0ABU5GN32_9GAMM</name>
<dbReference type="InterPro" id="IPR050301">
    <property type="entry name" value="NTE"/>
</dbReference>
<dbReference type="SUPFAM" id="SSF52151">
    <property type="entry name" value="FabD/lysophospholipase-like"/>
    <property type="match status" value="1"/>
</dbReference>
<dbReference type="PROSITE" id="PS51635">
    <property type="entry name" value="PNPLA"/>
    <property type="match status" value="1"/>
</dbReference>
<evidence type="ECO:0000256" key="4">
    <source>
        <dbReference type="PROSITE-ProRule" id="PRU01161"/>
    </source>
</evidence>
<proteinExistence type="predicted"/>
<dbReference type="RefSeq" id="WP_321552340.1">
    <property type="nucleotide sequence ID" value="NZ_JAXIVU010000001.1"/>
</dbReference>
<dbReference type="PANTHER" id="PTHR14226">
    <property type="entry name" value="NEUROPATHY TARGET ESTERASE/SWISS CHEESE D.MELANOGASTER"/>
    <property type="match status" value="1"/>
</dbReference>
<dbReference type="InterPro" id="IPR016035">
    <property type="entry name" value="Acyl_Trfase/lysoPLipase"/>
</dbReference>
<evidence type="ECO:0000313" key="6">
    <source>
        <dbReference type="EMBL" id="MDY7218249.1"/>
    </source>
</evidence>
<feature type="domain" description="PNPLA" evidence="5">
    <location>
        <begin position="31"/>
        <end position="206"/>
    </location>
</feature>
<dbReference type="Pfam" id="PF01734">
    <property type="entry name" value="Patatin"/>
    <property type="match status" value="1"/>
</dbReference>
<gene>
    <name evidence="6" type="ORF">TOI97_01450</name>
</gene>
<keyword evidence="7" id="KW-1185">Reference proteome</keyword>
<evidence type="ECO:0000256" key="1">
    <source>
        <dbReference type="ARBA" id="ARBA00022801"/>
    </source>
</evidence>
<sequence length="308" mass="32596">MTLQCSNDTLLTAQEFSEQTADAVQRPSIGLALGSGGASGLAHIAILQVFDELGIVPDRITGSSIGAVIGGLYAAGLSAEVIKTIFASVAGTPMEALAGLARSAVKLTDLMSVGRNSGGGLLDSHGLIEFLASFTEVKTFEQLRIPLQVVATDYWTADCVILESGSLFQAIEASIAVPGLFSAVRRNKQLLIDGGTSNPLPFDILQGQVDLVIAVDVSGNHTTDNGQDIGLSDMLFTSFKIMQQSITRQALRHQPPDILLRPVVPGVRLLHFHRVNEILKCAEPVATVLREQLKGILVSSLACTSKHT</sequence>
<dbReference type="PANTHER" id="PTHR14226:SF76">
    <property type="entry name" value="NTE FAMILY PROTEIN RSSA"/>
    <property type="match status" value="1"/>
</dbReference>
<feature type="short sequence motif" description="DGA/G" evidence="4">
    <location>
        <begin position="193"/>
        <end position="195"/>
    </location>
</feature>
<evidence type="ECO:0000256" key="2">
    <source>
        <dbReference type="ARBA" id="ARBA00022963"/>
    </source>
</evidence>
<comment type="caution">
    <text evidence="4">Lacks conserved residue(s) required for the propagation of feature annotation.</text>
</comment>
<evidence type="ECO:0000313" key="7">
    <source>
        <dbReference type="Proteomes" id="UP001294570"/>
    </source>
</evidence>
<dbReference type="CDD" id="cd07205">
    <property type="entry name" value="Pat_PNPLA6_PNPLA7_NTE1_like"/>
    <property type="match status" value="1"/>
</dbReference>
<keyword evidence="2 4" id="KW-0442">Lipid degradation</keyword>
<feature type="short sequence motif" description="GXSXG" evidence="4">
    <location>
        <begin position="62"/>
        <end position="66"/>
    </location>
</feature>
<dbReference type="InterPro" id="IPR002641">
    <property type="entry name" value="PNPLA_dom"/>
</dbReference>
<accession>A0ABU5GN32</accession>
<reference evidence="6 7" key="1">
    <citation type="submission" date="2023-12" db="EMBL/GenBank/DDBJ databases">
        <title>Denitrificimonas halotolerans sp. nov.,a novel species isolated from landfill leachate.</title>
        <authorList>
            <person name="Wang S."/>
        </authorList>
    </citation>
    <scope>NUCLEOTIDE SEQUENCE [LARGE SCALE GENOMIC DNA]</scope>
    <source>
        <strain evidence="6 7">JX-1</strain>
    </source>
</reference>
<evidence type="ECO:0000259" key="5">
    <source>
        <dbReference type="PROSITE" id="PS51635"/>
    </source>
</evidence>
<comment type="caution">
    <text evidence="6">The sequence shown here is derived from an EMBL/GenBank/DDBJ whole genome shotgun (WGS) entry which is preliminary data.</text>
</comment>
<evidence type="ECO:0000256" key="3">
    <source>
        <dbReference type="ARBA" id="ARBA00023098"/>
    </source>
</evidence>
<keyword evidence="1 4" id="KW-0378">Hydrolase</keyword>
<feature type="active site" description="Nucleophile" evidence="4">
    <location>
        <position position="64"/>
    </location>
</feature>
<dbReference type="Gene3D" id="3.40.1090.10">
    <property type="entry name" value="Cytosolic phospholipase A2 catalytic domain"/>
    <property type="match status" value="2"/>
</dbReference>
<dbReference type="Proteomes" id="UP001294570">
    <property type="component" value="Unassembled WGS sequence"/>
</dbReference>
<feature type="active site" description="Proton acceptor" evidence="4">
    <location>
        <position position="193"/>
    </location>
</feature>
<dbReference type="EMBL" id="JAXIVU010000001">
    <property type="protein sequence ID" value="MDY7218249.1"/>
    <property type="molecule type" value="Genomic_DNA"/>
</dbReference>
<keyword evidence="3 4" id="KW-0443">Lipid metabolism</keyword>
<protein>
    <submittedName>
        <fullName evidence="6">Patatin-like phospholipase family protein</fullName>
    </submittedName>
</protein>